<dbReference type="RefSeq" id="WP_013601463.1">
    <property type="nucleotide sequence ID" value="NZ_RBNH01000002.1"/>
</dbReference>
<dbReference type="PRINTS" id="PR00598">
    <property type="entry name" value="HTHMARR"/>
</dbReference>
<dbReference type="GO" id="GO:0006950">
    <property type="term" value="P:response to stress"/>
    <property type="evidence" value="ECO:0007669"/>
    <property type="project" value="TreeGrafter"/>
</dbReference>
<dbReference type="PROSITE" id="PS50995">
    <property type="entry name" value="HTH_MARR_2"/>
    <property type="match status" value="1"/>
</dbReference>
<organism evidence="5 6">
    <name type="scientific">Pseudarthrobacter phenanthrenivorans</name>
    <name type="common">Arthrobacter phenanthrenivorans</name>
    <dbReference type="NCBI Taxonomy" id="361575"/>
    <lineage>
        <taxon>Bacteria</taxon>
        <taxon>Bacillati</taxon>
        <taxon>Actinomycetota</taxon>
        <taxon>Actinomycetes</taxon>
        <taxon>Micrococcales</taxon>
        <taxon>Micrococcaceae</taxon>
        <taxon>Pseudarthrobacter</taxon>
    </lineage>
</organism>
<proteinExistence type="predicted"/>
<dbReference type="PROSITE" id="PS01117">
    <property type="entry name" value="HTH_MARR_1"/>
    <property type="match status" value="1"/>
</dbReference>
<dbReference type="InterPro" id="IPR000835">
    <property type="entry name" value="HTH_MarR-typ"/>
</dbReference>
<evidence type="ECO:0000313" key="5">
    <source>
        <dbReference type="EMBL" id="RKO26858.1"/>
    </source>
</evidence>
<dbReference type="InterPro" id="IPR036388">
    <property type="entry name" value="WH-like_DNA-bd_sf"/>
</dbReference>
<evidence type="ECO:0000259" key="4">
    <source>
        <dbReference type="PROSITE" id="PS50995"/>
    </source>
</evidence>
<dbReference type="AlphaFoldDB" id="A0A3B0G4A2"/>
<keyword evidence="3" id="KW-0804">Transcription</keyword>
<keyword evidence="2" id="KW-0238">DNA-binding</keyword>
<evidence type="ECO:0000256" key="1">
    <source>
        <dbReference type="ARBA" id="ARBA00023015"/>
    </source>
</evidence>
<dbReference type="Gene3D" id="1.10.10.10">
    <property type="entry name" value="Winged helix-like DNA-binding domain superfamily/Winged helix DNA-binding domain"/>
    <property type="match status" value="1"/>
</dbReference>
<reference evidence="6" key="2">
    <citation type="submission" date="2018-10" db="EMBL/GenBank/DDBJ databases">
        <authorList>
            <person name="Wang Y."/>
            <person name="Wang J."/>
            <person name="Yang X."/>
            <person name="Wang Z."/>
            <person name="Huang Y."/>
        </authorList>
    </citation>
    <scope>NUCLEOTIDE SEQUENCE [LARGE SCALE GENOMIC DNA]</scope>
    <source>
        <strain evidence="6">J015</strain>
    </source>
</reference>
<name>A0A3B0G4A2_PSEPS</name>
<gene>
    <name evidence="5" type="ORF">D7Z96_03545</name>
</gene>
<evidence type="ECO:0000313" key="6">
    <source>
        <dbReference type="Proteomes" id="UP000273159"/>
    </source>
</evidence>
<dbReference type="PANTHER" id="PTHR33164:SF43">
    <property type="entry name" value="HTH-TYPE TRANSCRIPTIONAL REPRESSOR YETL"/>
    <property type="match status" value="1"/>
</dbReference>
<accession>A0A3B0G4A2</accession>
<dbReference type="OMA" id="AWYDVLW"/>
<keyword evidence="1" id="KW-0805">Transcription regulation</keyword>
<dbReference type="InterPro" id="IPR039422">
    <property type="entry name" value="MarR/SlyA-like"/>
</dbReference>
<sequence>MAGKGAESPVRLAAETWESLFRAQVAVMRKLQSGPAFRKLALNEYDVLFTLSRCPTGWLRLNELNDNVLLSQSSLSRLVERLEKRGLVERRQAPEDGRGVLLRLTDEGRDLQKEIGREHVRDISSLMGPALTPAEQKELMRLTTKLRGSLGALPRQESR</sequence>
<comment type="caution">
    <text evidence="5">The sequence shown here is derived from an EMBL/GenBank/DDBJ whole genome shotgun (WGS) entry which is preliminary data.</text>
</comment>
<feature type="domain" description="HTH marR-type" evidence="4">
    <location>
        <begin position="13"/>
        <end position="148"/>
    </location>
</feature>
<reference evidence="5 6" key="1">
    <citation type="submission" date="2018-10" db="EMBL/GenBank/DDBJ databases">
        <title>Genome-guide identification and characterization of bacteria that degrade polycyclic aromatic hydrocarbons and resist hexavalent chromium simultaneously.</title>
        <authorList>
            <person name="Feng H."/>
        </authorList>
    </citation>
    <scope>NUCLEOTIDE SEQUENCE [LARGE SCALE GENOMIC DNA]</scope>
    <source>
        <strain evidence="5 6">J015</strain>
    </source>
</reference>
<dbReference type="GO" id="GO:0003677">
    <property type="term" value="F:DNA binding"/>
    <property type="evidence" value="ECO:0007669"/>
    <property type="project" value="UniProtKB-KW"/>
</dbReference>
<dbReference type="Proteomes" id="UP000273159">
    <property type="component" value="Unassembled WGS sequence"/>
</dbReference>
<dbReference type="SMART" id="SM00347">
    <property type="entry name" value="HTH_MARR"/>
    <property type="match status" value="1"/>
</dbReference>
<dbReference type="Pfam" id="PF12802">
    <property type="entry name" value="MarR_2"/>
    <property type="match status" value="1"/>
</dbReference>
<dbReference type="InterPro" id="IPR023187">
    <property type="entry name" value="Tscrpt_reg_MarR-type_CS"/>
</dbReference>
<dbReference type="PANTHER" id="PTHR33164">
    <property type="entry name" value="TRANSCRIPTIONAL REGULATOR, MARR FAMILY"/>
    <property type="match status" value="1"/>
</dbReference>
<dbReference type="SUPFAM" id="SSF46785">
    <property type="entry name" value="Winged helix' DNA-binding domain"/>
    <property type="match status" value="1"/>
</dbReference>
<dbReference type="InterPro" id="IPR036390">
    <property type="entry name" value="WH_DNA-bd_sf"/>
</dbReference>
<evidence type="ECO:0000256" key="3">
    <source>
        <dbReference type="ARBA" id="ARBA00023163"/>
    </source>
</evidence>
<protein>
    <submittedName>
        <fullName evidence="5">MarR family transcriptional regulator</fullName>
    </submittedName>
</protein>
<evidence type="ECO:0000256" key="2">
    <source>
        <dbReference type="ARBA" id="ARBA00023125"/>
    </source>
</evidence>
<dbReference type="GO" id="GO:0003700">
    <property type="term" value="F:DNA-binding transcription factor activity"/>
    <property type="evidence" value="ECO:0007669"/>
    <property type="project" value="InterPro"/>
</dbReference>
<dbReference type="EMBL" id="RBNH01000002">
    <property type="protein sequence ID" value="RKO26858.1"/>
    <property type="molecule type" value="Genomic_DNA"/>
</dbReference>